<name>B9L3L2_THERP</name>
<dbReference type="PROSITE" id="PS51819">
    <property type="entry name" value="VOC"/>
    <property type="match status" value="1"/>
</dbReference>
<dbReference type="HOGENOM" id="CLU_072991_1_0_0"/>
<keyword evidence="3" id="KW-1185">Reference proteome</keyword>
<dbReference type="SUPFAM" id="SSF54593">
    <property type="entry name" value="Glyoxalase/Bleomycin resistance protein/Dihydroxybiphenyl dioxygenase"/>
    <property type="match status" value="1"/>
</dbReference>
<evidence type="ECO:0000313" key="3">
    <source>
        <dbReference type="Proteomes" id="UP000000447"/>
    </source>
</evidence>
<dbReference type="Pfam" id="PF13468">
    <property type="entry name" value="Glyoxalase_3"/>
    <property type="match status" value="1"/>
</dbReference>
<feature type="domain" description="VOC" evidence="1">
    <location>
        <begin position="4"/>
        <end position="133"/>
    </location>
</feature>
<proteinExistence type="predicted"/>
<gene>
    <name evidence="2" type="ordered locus">trd_A0377</name>
</gene>
<keyword evidence="2" id="KW-0614">Plasmid</keyword>
<dbReference type="CDD" id="cd06587">
    <property type="entry name" value="VOC"/>
    <property type="match status" value="1"/>
</dbReference>
<organism evidence="2 3">
    <name type="scientific">Thermomicrobium roseum (strain ATCC 27502 / DSM 5159 / P-2)</name>
    <dbReference type="NCBI Taxonomy" id="309801"/>
    <lineage>
        <taxon>Bacteria</taxon>
        <taxon>Pseudomonadati</taxon>
        <taxon>Thermomicrobiota</taxon>
        <taxon>Thermomicrobia</taxon>
        <taxon>Thermomicrobiales</taxon>
        <taxon>Thermomicrobiaceae</taxon>
        <taxon>Thermomicrobium</taxon>
    </lineage>
</organism>
<evidence type="ECO:0000259" key="1">
    <source>
        <dbReference type="PROSITE" id="PS51819"/>
    </source>
</evidence>
<dbReference type="Proteomes" id="UP000000447">
    <property type="component" value="Plasmid unnamed"/>
</dbReference>
<dbReference type="RefSeq" id="WP_012642770.1">
    <property type="nucleotide sequence ID" value="NC_011961.1"/>
</dbReference>
<geneLocation type="plasmid" evidence="3">
    <name>Tros</name>
</geneLocation>
<dbReference type="OrthoDB" id="9111355at2"/>
<sequence length="254" mass="27489">MLRQIDHLVVLVPDLEAAIQEYRGAGFTVVPGGTHPTGTHNALIGFGDGAYLELLAFYEDNPAHRWHRFRAAGGGIIDLCVLVEGIEAECQRLERAGFTYQLAAGSRTRPDGFTIAWKNATPPDELTGQLPFLIEDVTPRQERVPHGQQAEHPNGARGVAEVVIAVRDLAPVVSAWRALLEAPGEAAEDPILGTPVHRFALGPHRVSLAAGPHPLIEERLGRAGPGPLLTRLWAWTTADVTLGSARFALLQLER</sequence>
<dbReference type="PANTHER" id="PTHR40265">
    <property type="entry name" value="BLL2707 PROTEIN"/>
    <property type="match status" value="1"/>
</dbReference>
<dbReference type="InterPro" id="IPR037523">
    <property type="entry name" value="VOC_core"/>
</dbReference>
<dbReference type="InterPro" id="IPR025870">
    <property type="entry name" value="Glyoxalase-like_dom"/>
</dbReference>
<dbReference type="AlphaFoldDB" id="B9L3L2"/>
<evidence type="ECO:0000313" key="2">
    <source>
        <dbReference type="EMBL" id="ACM06783.1"/>
    </source>
</evidence>
<accession>B9L3L2</accession>
<dbReference type="KEGG" id="tro:trd_A0377"/>
<dbReference type="Gene3D" id="3.10.180.10">
    <property type="entry name" value="2,3-Dihydroxybiphenyl 1,2-Dioxygenase, domain 1"/>
    <property type="match status" value="1"/>
</dbReference>
<dbReference type="eggNOG" id="COG0346">
    <property type="taxonomic scope" value="Bacteria"/>
</dbReference>
<dbReference type="InterPro" id="IPR029068">
    <property type="entry name" value="Glyas_Bleomycin-R_OHBP_Dase"/>
</dbReference>
<dbReference type="PANTHER" id="PTHR40265:SF1">
    <property type="entry name" value="GLYOXALASE-LIKE DOMAIN-CONTAINING PROTEIN"/>
    <property type="match status" value="1"/>
</dbReference>
<dbReference type="EMBL" id="CP001276">
    <property type="protein sequence ID" value="ACM06783.1"/>
    <property type="molecule type" value="Genomic_DNA"/>
</dbReference>
<protein>
    <submittedName>
        <fullName evidence="2">Glyoxalase family protein</fullName>
    </submittedName>
</protein>
<reference evidence="2 3" key="1">
    <citation type="journal article" date="2009" name="PLoS ONE">
        <title>Complete genome sequence of the aerobic CO-oxidizing thermophile Thermomicrobium roseum.</title>
        <authorList>
            <person name="Wu D."/>
            <person name="Raymond J."/>
            <person name="Wu M."/>
            <person name="Chatterji S."/>
            <person name="Ren Q."/>
            <person name="Graham J.E."/>
            <person name="Bryant D.A."/>
            <person name="Robb F."/>
            <person name="Colman A."/>
            <person name="Tallon L.J."/>
            <person name="Badger J.H."/>
            <person name="Madupu R."/>
            <person name="Ward N.L."/>
            <person name="Eisen J.A."/>
        </authorList>
    </citation>
    <scope>NUCLEOTIDE SEQUENCE [LARGE SCALE GENOMIC DNA]</scope>
    <source>
        <strain evidence="3">ATCC 27502 / DSM 5159 / P-2</strain>
        <plasmid evidence="2">unnamed</plasmid>
    </source>
</reference>